<dbReference type="InterPro" id="IPR002347">
    <property type="entry name" value="SDR_fam"/>
</dbReference>
<protein>
    <submittedName>
        <fullName evidence="2">SDR family NAD(P)-dependent oxidoreductase</fullName>
    </submittedName>
</protein>
<evidence type="ECO:0000313" key="2">
    <source>
        <dbReference type="EMBL" id="MFB9887310.1"/>
    </source>
</evidence>
<evidence type="ECO:0000313" key="3">
    <source>
        <dbReference type="Proteomes" id="UP001589628"/>
    </source>
</evidence>
<organism evidence="2 3">
    <name type="scientific">Balneatrix alpica</name>
    <dbReference type="NCBI Taxonomy" id="75684"/>
    <lineage>
        <taxon>Bacteria</taxon>
        <taxon>Pseudomonadati</taxon>
        <taxon>Pseudomonadota</taxon>
        <taxon>Gammaproteobacteria</taxon>
        <taxon>Oceanospirillales</taxon>
        <taxon>Balneatrichaceae</taxon>
        <taxon>Balneatrix</taxon>
    </lineage>
</organism>
<dbReference type="EMBL" id="JBHLZN010000004">
    <property type="protein sequence ID" value="MFB9887310.1"/>
    <property type="molecule type" value="Genomic_DNA"/>
</dbReference>
<accession>A0ABV5ZEM6</accession>
<dbReference type="PRINTS" id="PR00081">
    <property type="entry name" value="GDHRDH"/>
</dbReference>
<comment type="similarity">
    <text evidence="1">Belongs to the short-chain dehydrogenases/reductases (SDR) family.</text>
</comment>
<dbReference type="PANTHER" id="PTHR45458">
    <property type="entry name" value="SHORT-CHAIN DEHYDROGENASE/REDUCTASE SDR"/>
    <property type="match status" value="1"/>
</dbReference>
<name>A0ABV5ZEM6_9GAMM</name>
<proteinExistence type="inferred from homology"/>
<sequence>MSNVLITGANRGLGLALAHAFHKEGYGLYLVVRSEAAQLELSHAFPGANVLQCDLRDDFYESKLKEWLTSVTLDVVINNAGSGSKAPTLAETTAEHLHKEFETNCVAVLSTVKGCLSALQCSRAGVVINISSRRGSLKLQSEMAAKGSGCSYSYRISKAAQNMLTLCLADDLDEWGIKVIAVHPGRLLTKMASHDACMSADESAARIVELLRKQQFNSRDYICVENGILPW</sequence>
<comment type="caution">
    <text evidence="2">The sequence shown here is derived from an EMBL/GenBank/DDBJ whole genome shotgun (WGS) entry which is preliminary data.</text>
</comment>
<dbReference type="PANTHER" id="PTHR45458:SF2">
    <property type="entry name" value="OXIDOREDUCTASE, SHORT CHAIN DEHYDROGENASE_REDUCTASE FAMILY SUPERFAMILY (AFU_ORTHOLOGUE AFUA_3G13450)"/>
    <property type="match status" value="1"/>
</dbReference>
<reference evidence="2 3" key="1">
    <citation type="submission" date="2024-09" db="EMBL/GenBank/DDBJ databases">
        <authorList>
            <person name="Sun Q."/>
            <person name="Mori K."/>
        </authorList>
    </citation>
    <scope>NUCLEOTIDE SEQUENCE [LARGE SCALE GENOMIC DNA]</scope>
    <source>
        <strain evidence="2 3">ATCC 51285</strain>
    </source>
</reference>
<dbReference type="PRINTS" id="PR00080">
    <property type="entry name" value="SDRFAMILY"/>
</dbReference>
<dbReference type="Proteomes" id="UP001589628">
    <property type="component" value="Unassembled WGS sequence"/>
</dbReference>
<evidence type="ECO:0000256" key="1">
    <source>
        <dbReference type="RuleBase" id="RU000363"/>
    </source>
</evidence>
<gene>
    <name evidence="2" type="ORF">ACFFLH_12895</name>
</gene>
<dbReference type="InterPro" id="IPR036291">
    <property type="entry name" value="NAD(P)-bd_dom_sf"/>
</dbReference>
<dbReference type="Pfam" id="PF00106">
    <property type="entry name" value="adh_short"/>
    <property type="match status" value="1"/>
</dbReference>
<dbReference type="InterPro" id="IPR052184">
    <property type="entry name" value="SDR_enzymes"/>
</dbReference>
<dbReference type="SUPFAM" id="SSF51735">
    <property type="entry name" value="NAD(P)-binding Rossmann-fold domains"/>
    <property type="match status" value="1"/>
</dbReference>
<keyword evidence="3" id="KW-1185">Reference proteome</keyword>
<dbReference type="Gene3D" id="3.40.50.720">
    <property type="entry name" value="NAD(P)-binding Rossmann-like Domain"/>
    <property type="match status" value="1"/>
</dbReference>
<dbReference type="RefSeq" id="WP_051527886.1">
    <property type="nucleotide sequence ID" value="NZ_JBHLZN010000004.1"/>
</dbReference>